<dbReference type="Proteomes" id="UP000321196">
    <property type="component" value="Unassembled WGS sequence"/>
</dbReference>
<evidence type="ECO:0000256" key="1">
    <source>
        <dbReference type="SAM" id="Phobius"/>
    </source>
</evidence>
<comment type="caution">
    <text evidence="2">The sequence shown here is derived from an EMBL/GenBank/DDBJ whole genome shotgun (WGS) entry which is preliminary data.</text>
</comment>
<gene>
    <name evidence="2" type="ORF">FVP60_11630</name>
</gene>
<evidence type="ECO:0000313" key="3">
    <source>
        <dbReference type="Proteomes" id="UP000321196"/>
    </source>
</evidence>
<dbReference type="EMBL" id="VRSW01000004">
    <property type="protein sequence ID" value="TXK03518.1"/>
    <property type="molecule type" value="Genomic_DNA"/>
</dbReference>
<keyword evidence="3" id="KW-1185">Reference proteome</keyword>
<proteinExistence type="predicted"/>
<accession>A0A5C8HNI0</accession>
<keyword evidence="1" id="KW-0472">Membrane</keyword>
<dbReference type="AlphaFoldDB" id="A0A5C8HNI0"/>
<organism evidence="2 3">
    <name type="scientific">Microbacterium mitrae</name>
    <dbReference type="NCBI Taxonomy" id="664640"/>
    <lineage>
        <taxon>Bacteria</taxon>
        <taxon>Bacillati</taxon>
        <taxon>Actinomycetota</taxon>
        <taxon>Actinomycetes</taxon>
        <taxon>Micrococcales</taxon>
        <taxon>Microbacteriaceae</taxon>
        <taxon>Microbacterium</taxon>
    </lineage>
</organism>
<reference evidence="2 3" key="1">
    <citation type="submission" date="2019-08" db="EMBL/GenBank/DDBJ databases">
        <authorList>
            <person name="Dong K."/>
        </authorList>
    </citation>
    <scope>NUCLEOTIDE SEQUENCE [LARGE SCALE GENOMIC DNA]</scope>
    <source>
        <strain evidence="2 3">M4-8</strain>
    </source>
</reference>
<dbReference type="RefSeq" id="WP_147826448.1">
    <property type="nucleotide sequence ID" value="NZ_BAAARG010000001.1"/>
</dbReference>
<keyword evidence="1" id="KW-0812">Transmembrane</keyword>
<sequence>MTDKKASRRELMRPVQLLSIAFGAALFAGFVTAMSSGMFQGENVWTLTLVMTGSTFIVVLLLLSMLLLAVDPADVKKQIDRPVLLDKEDDK</sequence>
<dbReference type="OrthoDB" id="5081451at2"/>
<feature type="transmembrane region" description="Helical" evidence="1">
    <location>
        <begin position="49"/>
        <end position="70"/>
    </location>
</feature>
<protein>
    <submittedName>
        <fullName evidence="2">Amino acid transporter</fullName>
    </submittedName>
</protein>
<name>A0A5C8HNI0_9MICO</name>
<evidence type="ECO:0000313" key="2">
    <source>
        <dbReference type="EMBL" id="TXK03518.1"/>
    </source>
</evidence>
<keyword evidence="1" id="KW-1133">Transmembrane helix</keyword>